<name>A0A829HFS5_9GAMM</name>
<gene>
    <name evidence="1" type="ORF">F957_03242</name>
</gene>
<reference evidence="1 2" key="1">
    <citation type="submission" date="2013-06" db="EMBL/GenBank/DDBJ databases">
        <title>The Genome Sequence of Acinetobacter gyllenbergii CIP 110306.</title>
        <authorList>
            <consortium name="The Broad Institute Genome Sequencing Platform"/>
            <consortium name="The Broad Institute Genome Sequencing Center for Infectious Disease"/>
            <person name="Cerqueira G."/>
            <person name="Feldgarden M."/>
            <person name="Courvalin P."/>
            <person name="Perichon B."/>
            <person name="Grillot-Courvalin C."/>
            <person name="Clermont D."/>
            <person name="Rocha E."/>
            <person name="Yoon E.-J."/>
            <person name="Nemec A."/>
            <person name="Young S.K."/>
            <person name="Zeng Q."/>
            <person name="Gargeya S."/>
            <person name="Fitzgerald M."/>
            <person name="Abouelleil A."/>
            <person name="Alvarado L."/>
            <person name="Berlin A.M."/>
            <person name="Chapman S.B."/>
            <person name="Dewar J."/>
            <person name="Goldberg J."/>
            <person name="Griggs A."/>
            <person name="Gujja S."/>
            <person name="Hansen M."/>
            <person name="Howarth C."/>
            <person name="Imamovic A."/>
            <person name="Larimer J."/>
            <person name="McCowan C."/>
            <person name="Murphy C."/>
            <person name="Pearson M."/>
            <person name="Priest M."/>
            <person name="Roberts A."/>
            <person name="Saif S."/>
            <person name="Shea T."/>
            <person name="Sykes S."/>
            <person name="Wortman J."/>
            <person name="Nusbaum C."/>
            <person name="Birren B."/>
        </authorList>
    </citation>
    <scope>NUCLEOTIDE SEQUENCE [LARGE SCALE GENOMIC DNA]</scope>
    <source>
        <strain evidence="1 2">CIP 110306</strain>
    </source>
</reference>
<dbReference type="GeneID" id="99062059"/>
<dbReference type="Proteomes" id="UP000014523">
    <property type="component" value="Unassembled WGS sequence"/>
</dbReference>
<dbReference type="EMBL" id="ATGG01000027">
    <property type="protein sequence ID" value="EPF75046.1"/>
    <property type="molecule type" value="Genomic_DNA"/>
</dbReference>
<evidence type="ECO:0000313" key="2">
    <source>
        <dbReference type="Proteomes" id="UP000014523"/>
    </source>
</evidence>
<evidence type="ECO:0000313" key="1">
    <source>
        <dbReference type="EMBL" id="EPF75046.1"/>
    </source>
</evidence>
<protein>
    <submittedName>
        <fullName evidence="1">Uncharacterized protein</fullName>
    </submittedName>
</protein>
<sequence>MEKWVCKECGLYQKVNPKMVKAGQRVYFYKNKNHINRFFEQVEHNVIKGVVLSRRGNFFTVLGNGQIFKVLKIDVYPECAPMHFIYNMFGTCEC</sequence>
<proteinExistence type="predicted"/>
<dbReference type="RefSeq" id="WP_016660517.1">
    <property type="nucleotide sequence ID" value="NZ_ASQH01000014.1"/>
</dbReference>
<dbReference type="AlphaFoldDB" id="A0A829HFS5"/>
<accession>A0A829HFS5</accession>
<keyword evidence="2" id="KW-1185">Reference proteome</keyword>
<comment type="caution">
    <text evidence="1">The sequence shown here is derived from an EMBL/GenBank/DDBJ whole genome shotgun (WGS) entry which is preliminary data.</text>
</comment>
<organism evidence="1 2">
    <name type="scientific">Acinetobacter gyllenbergii CIP 110306 = MTCC 11365</name>
    <dbReference type="NCBI Taxonomy" id="1217657"/>
    <lineage>
        <taxon>Bacteria</taxon>
        <taxon>Pseudomonadati</taxon>
        <taxon>Pseudomonadota</taxon>
        <taxon>Gammaproteobacteria</taxon>
        <taxon>Moraxellales</taxon>
        <taxon>Moraxellaceae</taxon>
        <taxon>Acinetobacter</taxon>
    </lineage>
</organism>